<evidence type="ECO:0000313" key="2">
    <source>
        <dbReference type="Proteomes" id="UP000298663"/>
    </source>
</evidence>
<gene>
    <name evidence="1" type="ORF">L596_008351</name>
</gene>
<organism evidence="1 2">
    <name type="scientific">Steinernema carpocapsae</name>
    <name type="common">Entomopathogenic nematode</name>
    <dbReference type="NCBI Taxonomy" id="34508"/>
    <lineage>
        <taxon>Eukaryota</taxon>
        <taxon>Metazoa</taxon>
        <taxon>Ecdysozoa</taxon>
        <taxon>Nematoda</taxon>
        <taxon>Chromadorea</taxon>
        <taxon>Rhabditida</taxon>
        <taxon>Tylenchina</taxon>
        <taxon>Panagrolaimomorpha</taxon>
        <taxon>Strongyloidoidea</taxon>
        <taxon>Steinernematidae</taxon>
        <taxon>Steinernema</taxon>
    </lineage>
</organism>
<reference evidence="1 2" key="2">
    <citation type="journal article" date="2019" name="G3 (Bethesda)">
        <title>Hybrid Assembly of the Genome of the Entomopathogenic Nematode Steinernema carpocapsae Identifies the X-Chromosome.</title>
        <authorList>
            <person name="Serra L."/>
            <person name="Macchietto M."/>
            <person name="Macias-Munoz A."/>
            <person name="McGill C.J."/>
            <person name="Rodriguez I.M."/>
            <person name="Rodriguez B."/>
            <person name="Murad R."/>
            <person name="Mortazavi A."/>
        </authorList>
    </citation>
    <scope>NUCLEOTIDE SEQUENCE [LARGE SCALE GENOMIC DNA]</scope>
    <source>
        <strain evidence="1 2">ALL</strain>
    </source>
</reference>
<dbReference type="AlphaFoldDB" id="A0A4U5PCH3"/>
<dbReference type="EMBL" id="AZBU02000002">
    <property type="protein sequence ID" value="TKR93996.1"/>
    <property type="molecule type" value="Genomic_DNA"/>
</dbReference>
<sequence>MFGESFFVSRFGFLSENSLTRAEEAGQVMKERGRHAGCRVNGENTVPAGKRKRVLMCGKIEPRILESGQER</sequence>
<accession>A0A4U5PCH3</accession>
<name>A0A4U5PCH3_STECR</name>
<proteinExistence type="predicted"/>
<evidence type="ECO:0000313" key="1">
    <source>
        <dbReference type="EMBL" id="TKR93996.1"/>
    </source>
</evidence>
<dbReference type="Proteomes" id="UP000298663">
    <property type="component" value="Unassembled WGS sequence"/>
</dbReference>
<comment type="caution">
    <text evidence="1">The sequence shown here is derived from an EMBL/GenBank/DDBJ whole genome shotgun (WGS) entry which is preliminary data.</text>
</comment>
<keyword evidence="2" id="KW-1185">Reference proteome</keyword>
<reference evidence="1 2" key="1">
    <citation type="journal article" date="2015" name="Genome Biol.">
        <title>Comparative genomics of Steinernema reveals deeply conserved gene regulatory networks.</title>
        <authorList>
            <person name="Dillman A.R."/>
            <person name="Macchietto M."/>
            <person name="Porter C.F."/>
            <person name="Rogers A."/>
            <person name="Williams B."/>
            <person name="Antoshechkin I."/>
            <person name="Lee M.M."/>
            <person name="Goodwin Z."/>
            <person name="Lu X."/>
            <person name="Lewis E.E."/>
            <person name="Goodrich-Blair H."/>
            <person name="Stock S.P."/>
            <person name="Adams B.J."/>
            <person name="Sternberg P.W."/>
            <person name="Mortazavi A."/>
        </authorList>
    </citation>
    <scope>NUCLEOTIDE SEQUENCE [LARGE SCALE GENOMIC DNA]</scope>
    <source>
        <strain evidence="1 2">ALL</strain>
    </source>
</reference>
<protein>
    <submittedName>
        <fullName evidence="1">Uncharacterized protein</fullName>
    </submittedName>
</protein>